<dbReference type="PANTHER" id="PTHR11557">
    <property type="entry name" value="PORPHOBILINOGEN DEAMINASE"/>
    <property type="match status" value="1"/>
</dbReference>
<dbReference type="InterPro" id="IPR036803">
    <property type="entry name" value="Porphobilinogen_deaminase_C_sf"/>
</dbReference>
<dbReference type="InterPro" id="IPR022419">
    <property type="entry name" value="Porphobilin_deaminase_cofac_BS"/>
</dbReference>
<reference evidence="11 12" key="1">
    <citation type="submission" date="2015-04" db="EMBL/GenBank/DDBJ databases">
        <title>Microcin producing Clostridium sp. JC272T.</title>
        <authorList>
            <person name="Jyothsna T."/>
            <person name="Sasikala C."/>
            <person name="Ramana C."/>
        </authorList>
    </citation>
    <scope>NUCLEOTIDE SEQUENCE [LARGE SCALE GENOMIC DNA]</scope>
    <source>
        <strain evidence="11 12">JC272</strain>
    </source>
</reference>
<evidence type="ECO:0000256" key="3">
    <source>
        <dbReference type="ARBA" id="ARBA00005638"/>
    </source>
</evidence>
<evidence type="ECO:0000256" key="8">
    <source>
        <dbReference type="HAMAP-Rule" id="MF_00260"/>
    </source>
</evidence>
<dbReference type="Gene3D" id="3.30.160.40">
    <property type="entry name" value="Porphobilinogen deaminase, C-terminal domain"/>
    <property type="match status" value="1"/>
</dbReference>
<dbReference type="AlphaFoldDB" id="A0A0M3DIE3"/>
<proteinExistence type="inferred from homology"/>
<comment type="similarity">
    <text evidence="3 8">Belongs to the HMBS family.</text>
</comment>
<dbReference type="InterPro" id="IPR022418">
    <property type="entry name" value="Porphobilinogen_deaminase_C"/>
</dbReference>
<dbReference type="EMBL" id="LBBT01000211">
    <property type="protein sequence ID" value="KKY01209.1"/>
    <property type="molecule type" value="Genomic_DNA"/>
</dbReference>
<feature type="domain" description="Porphobilinogen deaminase N-terminal" evidence="9">
    <location>
        <begin position="4"/>
        <end position="211"/>
    </location>
</feature>
<dbReference type="PATRIC" id="fig|1629550.3.peg.1461"/>
<dbReference type="EC" id="2.5.1.61" evidence="8"/>
<accession>A0A0M3DIE3</accession>
<dbReference type="SUPFAM" id="SSF53850">
    <property type="entry name" value="Periplasmic binding protein-like II"/>
    <property type="match status" value="1"/>
</dbReference>
<evidence type="ECO:0000313" key="12">
    <source>
        <dbReference type="Proteomes" id="UP000034407"/>
    </source>
</evidence>
<organism evidence="11 12">
    <name type="scientific">Paraclostridium benzoelyticum</name>
    <dbReference type="NCBI Taxonomy" id="1629550"/>
    <lineage>
        <taxon>Bacteria</taxon>
        <taxon>Bacillati</taxon>
        <taxon>Bacillota</taxon>
        <taxon>Clostridia</taxon>
        <taxon>Peptostreptococcales</taxon>
        <taxon>Peptostreptococcaceae</taxon>
        <taxon>Paraclostridium</taxon>
    </lineage>
</organism>
<evidence type="ECO:0000256" key="2">
    <source>
        <dbReference type="ARBA" id="ARBA00004735"/>
    </source>
</evidence>
<keyword evidence="5 8" id="KW-0808">Transferase</keyword>
<comment type="pathway">
    <text evidence="2">Porphyrin-containing compound metabolism; protoporphyrin-IX biosynthesis; coproporphyrinogen-III from 5-aminolevulinate: step 2/4.</text>
</comment>
<evidence type="ECO:0000259" key="10">
    <source>
        <dbReference type="Pfam" id="PF03900"/>
    </source>
</evidence>
<comment type="subunit">
    <text evidence="4 8">Monomer.</text>
</comment>
<gene>
    <name evidence="8" type="primary">hemC</name>
    <name evidence="11" type="ORF">VN21_10060</name>
</gene>
<keyword evidence="12" id="KW-1185">Reference proteome</keyword>
<dbReference type="Proteomes" id="UP000034407">
    <property type="component" value="Unassembled WGS sequence"/>
</dbReference>
<dbReference type="GO" id="GO:0005737">
    <property type="term" value="C:cytoplasm"/>
    <property type="evidence" value="ECO:0007669"/>
    <property type="project" value="UniProtKB-UniRule"/>
</dbReference>
<dbReference type="RefSeq" id="WP_046823147.1">
    <property type="nucleotide sequence ID" value="NZ_LBBT01000211.1"/>
</dbReference>
<dbReference type="InterPro" id="IPR022417">
    <property type="entry name" value="Porphobilin_deaminase_N"/>
</dbReference>
<evidence type="ECO:0000256" key="5">
    <source>
        <dbReference type="ARBA" id="ARBA00022679"/>
    </source>
</evidence>
<evidence type="ECO:0000313" key="11">
    <source>
        <dbReference type="EMBL" id="KKY01209.1"/>
    </source>
</evidence>
<dbReference type="CDD" id="cd13646">
    <property type="entry name" value="PBP2_EcHMBS_like"/>
    <property type="match status" value="1"/>
</dbReference>
<dbReference type="GO" id="GO:0006782">
    <property type="term" value="P:protoporphyrinogen IX biosynthetic process"/>
    <property type="evidence" value="ECO:0007669"/>
    <property type="project" value="UniProtKB-UniRule"/>
</dbReference>
<evidence type="ECO:0000259" key="9">
    <source>
        <dbReference type="Pfam" id="PF01379"/>
    </source>
</evidence>
<dbReference type="PROSITE" id="PS00533">
    <property type="entry name" value="PORPHOBILINOGEN_DEAM"/>
    <property type="match status" value="1"/>
</dbReference>
<dbReference type="OrthoDB" id="9810298at2"/>
<evidence type="ECO:0000256" key="1">
    <source>
        <dbReference type="ARBA" id="ARBA00002869"/>
    </source>
</evidence>
<comment type="catalytic activity">
    <reaction evidence="7 8">
        <text>4 porphobilinogen + H2O = hydroxymethylbilane + 4 NH4(+)</text>
        <dbReference type="Rhea" id="RHEA:13185"/>
        <dbReference type="ChEBI" id="CHEBI:15377"/>
        <dbReference type="ChEBI" id="CHEBI:28938"/>
        <dbReference type="ChEBI" id="CHEBI:57845"/>
        <dbReference type="ChEBI" id="CHEBI:58126"/>
        <dbReference type="EC" id="2.5.1.61"/>
    </reaction>
</comment>
<feature type="domain" description="Porphobilinogen deaminase C-terminal" evidence="10">
    <location>
        <begin position="225"/>
        <end position="292"/>
    </location>
</feature>
<sequence length="301" mass="33196">MKVIVGSRGSNLALTQTNWVINELKKFHPNIEFEVKIIKTKGDLIQNVSLDKIGDKGLFVKEIEQQLLDKSIDIAVHSMKDMPSSLPEGLKFAGVPKREDIRDVLILKKGYKSLDDLPKGAKIGSGSKRRKYQLLNHRPDLEIVPIRGNIETRMRKIEDENLFGVILAAAGLIRAGLEEKITCYLDEDIVIPAPAQGALGIEIRKGDSSIEDILSCIADKTSEIQVEAERGFLDGINGSCHIPVGAHCKVDGDDIVLTGLYGDEEGNKIITKTINGKVSKAREVGIELAKLISKEFKSYER</sequence>
<comment type="cofactor">
    <cofactor evidence="8">
        <name>dipyrromethane</name>
        <dbReference type="ChEBI" id="CHEBI:60342"/>
    </cofactor>
    <text evidence="8">Binds 1 dipyrromethane group covalently.</text>
</comment>
<protein>
    <recommendedName>
        <fullName evidence="8">Porphobilinogen deaminase</fullName>
        <shortName evidence="8">PBG</shortName>
        <ecNumber evidence="8">2.5.1.61</ecNumber>
    </recommendedName>
    <alternativeName>
        <fullName evidence="8">Hydroxymethylbilane synthase</fullName>
        <shortName evidence="8">HMBS</shortName>
    </alternativeName>
    <alternativeName>
        <fullName evidence="8">Pre-uroporphyrinogen synthase</fullName>
    </alternativeName>
</protein>
<evidence type="ECO:0000256" key="7">
    <source>
        <dbReference type="ARBA" id="ARBA00048169"/>
    </source>
</evidence>
<dbReference type="NCBIfam" id="TIGR00212">
    <property type="entry name" value="hemC"/>
    <property type="match status" value="1"/>
</dbReference>
<feature type="modified residue" description="S-(dipyrrolylmethanemethyl)cysteine" evidence="8">
    <location>
        <position position="240"/>
    </location>
</feature>
<dbReference type="Pfam" id="PF01379">
    <property type="entry name" value="Porphobil_deam"/>
    <property type="match status" value="1"/>
</dbReference>
<dbReference type="FunFam" id="3.40.190.10:FF:000005">
    <property type="entry name" value="Porphobilinogen deaminase"/>
    <property type="match status" value="1"/>
</dbReference>
<dbReference type="PRINTS" id="PR00151">
    <property type="entry name" value="PORPHBDMNASE"/>
</dbReference>
<comment type="miscellaneous">
    <text evidence="8">The porphobilinogen subunits are added to the dipyrromethane group.</text>
</comment>
<dbReference type="FunFam" id="3.40.190.10:FF:000004">
    <property type="entry name" value="Porphobilinogen deaminase"/>
    <property type="match status" value="1"/>
</dbReference>
<comment type="function">
    <text evidence="1 8">Tetrapolymerization of the monopyrrole PBG into the hydroxymethylbilane pre-uroporphyrinogen in several discrete steps.</text>
</comment>
<keyword evidence="6 8" id="KW-0627">Porphyrin biosynthesis</keyword>
<name>A0A0M3DIE3_9FIRM</name>
<dbReference type="GO" id="GO:0004418">
    <property type="term" value="F:hydroxymethylbilane synthase activity"/>
    <property type="evidence" value="ECO:0007669"/>
    <property type="project" value="UniProtKB-UniRule"/>
</dbReference>
<comment type="caution">
    <text evidence="11">The sequence shown here is derived from an EMBL/GenBank/DDBJ whole genome shotgun (WGS) entry which is preliminary data.</text>
</comment>
<dbReference type="InterPro" id="IPR000860">
    <property type="entry name" value="HemC"/>
</dbReference>
<dbReference type="PIRSF" id="PIRSF001438">
    <property type="entry name" value="4pyrrol_synth_OHMeBilane_synth"/>
    <property type="match status" value="1"/>
</dbReference>
<evidence type="ECO:0000256" key="4">
    <source>
        <dbReference type="ARBA" id="ARBA00011245"/>
    </source>
</evidence>
<evidence type="ECO:0000256" key="6">
    <source>
        <dbReference type="ARBA" id="ARBA00023244"/>
    </source>
</evidence>
<dbReference type="HAMAP" id="MF_00260">
    <property type="entry name" value="Porphobil_deam"/>
    <property type="match status" value="1"/>
</dbReference>
<dbReference type="Gene3D" id="3.40.190.10">
    <property type="entry name" value="Periplasmic binding protein-like II"/>
    <property type="match status" value="2"/>
</dbReference>
<dbReference type="PANTHER" id="PTHR11557:SF0">
    <property type="entry name" value="PORPHOBILINOGEN DEAMINASE"/>
    <property type="match status" value="1"/>
</dbReference>
<dbReference type="SUPFAM" id="SSF54782">
    <property type="entry name" value="Porphobilinogen deaminase (hydroxymethylbilane synthase), C-terminal domain"/>
    <property type="match status" value="1"/>
</dbReference>
<dbReference type="Pfam" id="PF03900">
    <property type="entry name" value="Porphobil_deamC"/>
    <property type="match status" value="1"/>
</dbReference>